<evidence type="ECO:0000313" key="2">
    <source>
        <dbReference type="EMBL" id="MBW4659975.1"/>
    </source>
</evidence>
<dbReference type="CDD" id="cd00158">
    <property type="entry name" value="RHOD"/>
    <property type="match status" value="1"/>
</dbReference>
<name>A0A951UN08_9CYAN</name>
<protein>
    <submittedName>
        <fullName evidence="2">Rhodanese-like domain-containing protein</fullName>
    </submittedName>
</protein>
<dbReference type="PANTHER" id="PTHR43031:SF1">
    <property type="entry name" value="PYRIDINE NUCLEOTIDE-DISULPHIDE OXIDOREDUCTASE"/>
    <property type="match status" value="1"/>
</dbReference>
<dbReference type="Pfam" id="PF00581">
    <property type="entry name" value="Rhodanese"/>
    <property type="match status" value="1"/>
</dbReference>
<reference evidence="2" key="1">
    <citation type="submission" date="2021-05" db="EMBL/GenBank/DDBJ databases">
        <authorList>
            <person name="Pietrasiak N."/>
            <person name="Ward R."/>
            <person name="Stajich J.E."/>
            <person name="Kurbessoian T."/>
        </authorList>
    </citation>
    <scope>NUCLEOTIDE SEQUENCE</scope>
    <source>
        <strain evidence="2">UHER 2000/2452</strain>
    </source>
</reference>
<dbReference type="Gene3D" id="3.40.250.10">
    <property type="entry name" value="Rhodanese-like domain"/>
    <property type="match status" value="1"/>
</dbReference>
<dbReference type="SUPFAM" id="SSF52821">
    <property type="entry name" value="Rhodanese/Cell cycle control phosphatase"/>
    <property type="match status" value="1"/>
</dbReference>
<dbReference type="SMART" id="SM00450">
    <property type="entry name" value="RHOD"/>
    <property type="match status" value="1"/>
</dbReference>
<feature type="domain" description="Rhodanese" evidence="1">
    <location>
        <begin position="40"/>
        <end position="128"/>
    </location>
</feature>
<dbReference type="PROSITE" id="PS50206">
    <property type="entry name" value="RHODANESE_3"/>
    <property type="match status" value="1"/>
</dbReference>
<evidence type="ECO:0000259" key="1">
    <source>
        <dbReference type="PROSITE" id="PS50206"/>
    </source>
</evidence>
<dbReference type="AlphaFoldDB" id="A0A951UN08"/>
<comment type="caution">
    <text evidence="2">The sequence shown here is derived from an EMBL/GenBank/DDBJ whole genome shotgun (WGS) entry which is preliminary data.</text>
</comment>
<dbReference type="PANTHER" id="PTHR43031">
    <property type="entry name" value="FAD-DEPENDENT OXIDOREDUCTASE"/>
    <property type="match status" value="1"/>
</dbReference>
<reference evidence="2" key="2">
    <citation type="journal article" date="2022" name="Microbiol. Resour. Announc.">
        <title>Metagenome Sequencing to Explore Phylogenomics of Terrestrial Cyanobacteria.</title>
        <authorList>
            <person name="Ward R.D."/>
            <person name="Stajich J.E."/>
            <person name="Johansen J.R."/>
            <person name="Huntemann M."/>
            <person name="Clum A."/>
            <person name="Foster B."/>
            <person name="Foster B."/>
            <person name="Roux S."/>
            <person name="Palaniappan K."/>
            <person name="Varghese N."/>
            <person name="Mukherjee S."/>
            <person name="Reddy T.B.K."/>
            <person name="Daum C."/>
            <person name="Copeland A."/>
            <person name="Chen I.A."/>
            <person name="Ivanova N.N."/>
            <person name="Kyrpides N.C."/>
            <person name="Shapiro N."/>
            <person name="Eloe-Fadrosh E.A."/>
            <person name="Pietrasiak N."/>
        </authorList>
    </citation>
    <scope>NUCLEOTIDE SEQUENCE</scope>
    <source>
        <strain evidence="2">UHER 2000/2452</strain>
    </source>
</reference>
<proteinExistence type="predicted"/>
<organism evidence="2 3">
    <name type="scientific">Drouetiella hepatica Uher 2000/2452</name>
    <dbReference type="NCBI Taxonomy" id="904376"/>
    <lineage>
        <taxon>Bacteria</taxon>
        <taxon>Bacillati</taxon>
        <taxon>Cyanobacteriota</taxon>
        <taxon>Cyanophyceae</taxon>
        <taxon>Oculatellales</taxon>
        <taxon>Oculatellaceae</taxon>
        <taxon>Drouetiella</taxon>
    </lineage>
</organism>
<dbReference type="EMBL" id="JAHHHD010000016">
    <property type="protein sequence ID" value="MBW4659975.1"/>
    <property type="molecule type" value="Genomic_DNA"/>
</dbReference>
<sequence>MAIEDAIAAAKDKLPDITPTPPAFHSQATAHELKSRLNWGEPGLTILDVRSHEAFGDRRIMGAMNMQLDELPQAAQSLASNRDIYVYGENDEESATAATRLRDAGFVKVAELKGGLAAWQEIDGSVEGIATNENPGSDAYNVGSRLTAFSQEKEKEQRMEQQK</sequence>
<gene>
    <name evidence="2" type="ORF">KME15_14975</name>
</gene>
<dbReference type="InterPro" id="IPR036873">
    <property type="entry name" value="Rhodanese-like_dom_sf"/>
</dbReference>
<accession>A0A951UN08</accession>
<dbReference type="Proteomes" id="UP000757435">
    <property type="component" value="Unassembled WGS sequence"/>
</dbReference>
<dbReference type="InterPro" id="IPR050229">
    <property type="entry name" value="GlpE_sulfurtransferase"/>
</dbReference>
<dbReference type="InterPro" id="IPR001763">
    <property type="entry name" value="Rhodanese-like_dom"/>
</dbReference>
<evidence type="ECO:0000313" key="3">
    <source>
        <dbReference type="Proteomes" id="UP000757435"/>
    </source>
</evidence>